<dbReference type="GO" id="GO:0043190">
    <property type="term" value="C:ATP-binding cassette (ABC) transporter complex"/>
    <property type="evidence" value="ECO:0007669"/>
    <property type="project" value="InterPro"/>
</dbReference>
<keyword evidence="3" id="KW-1185">Reference proteome</keyword>
<sequence length="259" mass="28034">MLFKKVGSTVLSYFSALPYLLGYIGRIFESSIIFFHRDKSAHKVLIMQLLFTFIEALPIIAILSVSLGSAVYIIGHSFLVSIGQGNLIYGLLAIFIVRELGPLLVAFVVTARSATAIATELGGMVTSHQIESLVACGIDPIDYLVVPRFIGVTLSVFFLNLYFSLCGLLSPALIAWFVNPAASYGYLSNLLKAIPVFMIVTSLIKSLVFGMLISITATYYGFNVERASTEIPIAGIQAVTKSFFGIIIADVVIIVLSSL</sequence>
<dbReference type="PANTHER" id="PTHR30188:SF4">
    <property type="entry name" value="PROTEIN TRIGALACTOSYLDIACYLGLYCEROL 1, CHLOROPLASTIC"/>
    <property type="match status" value="1"/>
</dbReference>
<dbReference type="RefSeq" id="WP_246462603.1">
    <property type="nucleotide sequence ID" value="NZ_CP031518.1"/>
</dbReference>
<dbReference type="PANTHER" id="PTHR30188">
    <property type="entry name" value="ABC TRANSPORTER PERMEASE PROTEIN-RELATED"/>
    <property type="match status" value="1"/>
</dbReference>
<keyword evidence="1" id="KW-0812">Transmembrane</keyword>
<keyword evidence="1" id="KW-0472">Membrane</keyword>
<accession>A0A7W8LLW0</accession>
<comment type="caution">
    <text evidence="2">The sequence shown here is derived from an EMBL/GenBank/DDBJ whole genome shotgun (WGS) entry which is preliminary data.</text>
</comment>
<dbReference type="GO" id="GO:0005548">
    <property type="term" value="F:phospholipid transporter activity"/>
    <property type="evidence" value="ECO:0007669"/>
    <property type="project" value="TreeGrafter"/>
</dbReference>
<evidence type="ECO:0000313" key="2">
    <source>
        <dbReference type="EMBL" id="MBB5225738.1"/>
    </source>
</evidence>
<organism evidence="2 3">
    <name type="scientific">Treponema ruminis</name>
    <dbReference type="NCBI Taxonomy" id="744515"/>
    <lineage>
        <taxon>Bacteria</taxon>
        <taxon>Pseudomonadati</taxon>
        <taxon>Spirochaetota</taxon>
        <taxon>Spirochaetia</taxon>
        <taxon>Spirochaetales</taxon>
        <taxon>Treponemataceae</taxon>
        <taxon>Treponema</taxon>
    </lineage>
</organism>
<dbReference type="EMBL" id="JACHFQ010000003">
    <property type="protein sequence ID" value="MBB5225738.1"/>
    <property type="molecule type" value="Genomic_DNA"/>
</dbReference>
<feature type="transmembrane region" description="Helical" evidence="1">
    <location>
        <begin position="49"/>
        <end position="75"/>
    </location>
</feature>
<feature type="transmembrane region" description="Helical" evidence="1">
    <location>
        <begin position="234"/>
        <end position="256"/>
    </location>
</feature>
<gene>
    <name evidence="2" type="ORF">HNP76_001095</name>
</gene>
<proteinExistence type="predicted"/>
<dbReference type="InterPro" id="IPR030802">
    <property type="entry name" value="Permease_MalE"/>
</dbReference>
<feature type="transmembrane region" description="Helical" evidence="1">
    <location>
        <begin position="6"/>
        <end position="28"/>
    </location>
</feature>
<feature type="transmembrane region" description="Helical" evidence="1">
    <location>
        <begin position="87"/>
        <end position="109"/>
    </location>
</feature>
<keyword evidence="1" id="KW-1133">Transmembrane helix</keyword>
<reference evidence="2 3" key="1">
    <citation type="submission" date="2020-08" db="EMBL/GenBank/DDBJ databases">
        <title>Genomic Encyclopedia of Type Strains, Phase IV (KMG-IV): sequencing the most valuable type-strain genomes for metagenomic binning, comparative biology and taxonomic classification.</title>
        <authorList>
            <person name="Goeker M."/>
        </authorList>
    </citation>
    <scope>NUCLEOTIDE SEQUENCE [LARGE SCALE GENOMIC DNA]</scope>
    <source>
        <strain evidence="2 3">DSM 103462</strain>
    </source>
</reference>
<feature type="transmembrane region" description="Helical" evidence="1">
    <location>
        <begin position="197"/>
        <end position="222"/>
    </location>
</feature>
<dbReference type="Pfam" id="PF02405">
    <property type="entry name" value="MlaE"/>
    <property type="match status" value="1"/>
</dbReference>
<feature type="transmembrane region" description="Helical" evidence="1">
    <location>
        <begin position="157"/>
        <end position="177"/>
    </location>
</feature>
<evidence type="ECO:0000256" key="1">
    <source>
        <dbReference type="SAM" id="Phobius"/>
    </source>
</evidence>
<dbReference type="Proteomes" id="UP000518887">
    <property type="component" value="Unassembled WGS sequence"/>
</dbReference>
<evidence type="ECO:0000313" key="3">
    <source>
        <dbReference type="Proteomes" id="UP000518887"/>
    </source>
</evidence>
<dbReference type="AlphaFoldDB" id="A0A7W8LLW0"/>
<protein>
    <submittedName>
        <fullName evidence="2">Phospholipid/cholesterol/gamma-HCH transport system permease protein</fullName>
    </submittedName>
</protein>
<name>A0A7W8LLW0_9SPIR</name>